<comment type="subcellular location">
    <subcellularLocation>
        <location evidence="1">Membrane</location>
        <topology evidence="1">Multi-pass membrane protein</topology>
    </subcellularLocation>
</comment>
<dbReference type="InterPro" id="IPR058533">
    <property type="entry name" value="Cation_efflux_TM"/>
</dbReference>
<dbReference type="EMBL" id="CP040736">
    <property type="protein sequence ID" value="QCX24649.1"/>
    <property type="molecule type" value="Genomic_DNA"/>
</dbReference>
<dbReference type="RefSeq" id="WP_057814364.1">
    <property type="nucleotide sequence ID" value="NZ_CP040736.1"/>
</dbReference>
<protein>
    <submittedName>
        <fullName evidence="10">Cation diffusion facilitator family transporter</fullName>
    </submittedName>
</protein>
<gene>
    <name evidence="10" type="ORF">FG051_05775</name>
</gene>
<feature type="transmembrane region" description="Helical" evidence="7">
    <location>
        <begin position="219"/>
        <end position="236"/>
    </location>
</feature>
<dbReference type="GO" id="GO:0008324">
    <property type="term" value="F:monoatomic cation transmembrane transporter activity"/>
    <property type="evidence" value="ECO:0007669"/>
    <property type="project" value="InterPro"/>
</dbReference>
<evidence type="ECO:0000259" key="9">
    <source>
        <dbReference type="Pfam" id="PF16916"/>
    </source>
</evidence>
<sequence>MKKFEDYFSKESNLQRSLQEKEINKLKHSTKFLYINIFIYILITIIEYWLAKVGNSQALRADALNNLSGVLSTGVLIFGIKEATDVDDDDILGRDLPKESIRSKNSLQLSRFRLETVFTLVTSLIIILIAIQIIYSGIKGLLNLSILERPNLVSAIGASIATVLMLVVWYINYHNGKKLNNSSLQAAAKDSIGDVATSFSTMITVLISIALKISFLDSVVSVVIGLFILWQGIVIFQEAALNLIDYVDPVLEKSMRNDINSFEEVLDVVDLSSRYNGNMLIVDIIIKVDAEDTAMLIYQLKGKIKDKLYQKYDVYDVTLTTVPKK</sequence>
<dbReference type="PANTHER" id="PTHR43840:SF50">
    <property type="entry name" value="MANGANESE EFFLUX SYSTEM PROTEIN MNES"/>
    <property type="match status" value="1"/>
</dbReference>
<dbReference type="SUPFAM" id="SSF161111">
    <property type="entry name" value="Cation efflux protein transmembrane domain-like"/>
    <property type="match status" value="1"/>
</dbReference>
<keyword evidence="5 7" id="KW-1133">Transmembrane helix</keyword>
<evidence type="ECO:0000259" key="8">
    <source>
        <dbReference type="Pfam" id="PF01545"/>
    </source>
</evidence>
<keyword evidence="3" id="KW-0813">Transport</keyword>
<dbReference type="Pfam" id="PF16916">
    <property type="entry name" value="ZT_dimer"/>
    <property type="match status" value="1"/>
</dbReference>
<keyword evidence="4 7" id="KW-0812">Transmembrane</keyword>
<dbReference type="InterPro" id="IPR036837">
    <property type="entry name" value="Cation_efflux_CTD_sf"/>
</dbReference>
<comment type="similarity">
    <text evidence="2">Belongs to the cation diffusion facilitator (CDF) transporter (TC 2.A.4) family.</text>
</comment>
<dbReference type="KEGG" id="lft:FG051_05775"/>
<dbReference type="Gene3D" id="1.20.1510.10">
    <property type="entry name" value="Cation efflux protein transmembrane domain"/>
    <property type="match status" value="1"/>
</dbReference>
<feature type="transmembrane region" description="Helical" evidence="7">
    <location>
        <begin position="150"/>
        <end position="171"/>
    </location>
</feature>
<feature type="domain" description="Cation efflux protein cytoplasmic" evidence="9">
    <location>
        <begin position="249"/>
        <end position="318"/>
    </location>
</feature>
<dbReference type="NCBIfam" id="TIGR01297">
    <property type="entry name" value="CDF"/>
    <property type="match status" value="1"/>
</dbReference>
<dbReference type="GO" id="GO:0016020">
    <property type="term" value="C:membrane"/>
    <property type="evidence" value="ECO:0007669"/>
    <property type="project" value="UniProtKB-SubCell"/>
</dbReference>
<name>A0A5B7T2A1_9LACO</name>
<keyword evidence="6 7" id="KW-0472">Membrane</keyword>
<dbReference type="PANTHER" id="PTHR43840">
    <property type="entry name" value="MITOCHONDRIAL METAL TRANSPORTER 1-RELATED"/>
    <property type="match status" value="1"/>
</dbReference>
<organism evidence="10 11">
    <name type="scientific">Companilactobacillus futsaii</name>
    <dbReference type="NCBI Taxonomy" id="938155"/>
    <lineage>
        <taxon>Bacteria</taxon>
        <taxon>Bacillati</taxon>
        <taxon>Bacillota</taxon>
        <taxon>Bacilli</taxon>
        <taxon>Lactobacillales</taxon>
        <taxon>Lactobacillaceae</taxon>
        <taxon>Companilactobacillus</taxon>
    </lineage>
</organism>
<evidence type="ECO:0000256" key="1">
    <source>
        <dbReference type="ARBA" id="ARBA00004141"/>
    </source>
</evidence>
<evidence type="ECO:0000256" key="7">
    <source>
        <dbReference type="SAM" id="Phobius"/>
    </source>
</evidence>
<feature type="transmembrane region" description="Helical" evidence="7">
    <location>
        <begin position="117"/>
        <end position="138"/>
    </location>
</feature>
<dbReference type="STRING" id="1423818.FC88_GL000610"/>
<evidence type="ECO:0000256" key="2">
    <source>
        <dbReference type="ARBA" id="ARBA00008114"/>
    </source>
</evidence>
<dbReference type="Proteomes" id="UP000310673">
    <property type="component" value="Chromosome"/>
</dbReference>
<accession>A0A5B7T2A1</accession>
<dbReference type="InterPro" id="IPR027470">
    <property type="entry name" value="Cation_efflux_CTD"/>
</dbReference>
<feature type="transmembrane region" description="Helical" evidence="7">
    <location>
        <begin position="32"/>
        <end position="50"/>
    </location>
</feature>
<dbReference type="AlphaFoldDB" id="A0A5B7T2A1"/>
<evidence type="ECO:0000256" key="6">
    <source>
        <dbReference type="ARBA" id="ARBA00023136"/>
    </source>
</evidence>
<dbReference type="InterPro" id="IPR002524">
    <property type="entry name" value="Cation_efflux"/>
</dbReference>
<evidence type="ECO:0000256" key="5">
    <source>
        <dbReference type="ARBA" id="ARBA00022989"/>
    </source>
</evidence>
<dbReference type="SUPFAM" id="SSF160240">
    <property type="entry name" value="Cation efflux protein cytoplasmic domain-like"/>
    <property type="match status" value="1"/>
</dbReference>
<evidence type="ECO:0000256" key="3">
    <source>
        <dbReference type="ARBA" id="ARBA00022448"/>
    </source>
</evidence>
<dbReference type="InterPro" id="IPR027469">
    <property type="entry name" value="Cation_efflux_TMD_sf"/>
</dbReference>
<dbReference type="Pfam" id="PF01545">
    <property type="entry name" value="Cation_efflux"/>
    <property type="match status" value="1"/>
</dbReference>
<evidence type="ECO:0000256" key="4">
    <source>
        <dbReference type="ARBA" id="ARBA00022692"/>
    </source>
</evidence>
<evidence type="ECO:0000313" key="10">
    <source>
        <dbReference type="EMBL" id="QCX24649.1"/>
    </source>
</evidence>
<evidence type="ECO:0000313" key="11">
    <source>
        <dbReference type="Proteomes" id="UP000310673"/>
    </source>
</evidence>
<reference evidence="10 11" key="1">
    <citation type="submission" date="2019-05" db="EMBL/GenBank/DDBJ databases">
        <title>Genome Sequence of Lactobacillus futsaii Y97, a Potential Probiotic Strain Isolated from the Futsai of Taiwan.</title>
        <authorList>
            <person name="Du X."/>
        </authorList>
    </citation>
    <scope>NUCLEOTIDE SEQUENCE [LARGE SCALE GENOMIC DNA]</scope>
    <source>
        <strain evidence="10 11">Y97</strain>
    </source>
</reference>
<feature type="transmembrane region" description="Helical" evidence="7">
    <location>
        <begin position="192"/>
        <end position="213"/>
    </location>
</feature>
<dbReference type="Gene3D" id="3.30.70.1350">
    <property type="entry name" value="Cation efflux protein, cytoplasmic domain"/>
    <property type="match status" value="1"/>
</dbReference>
<proteinExistence type="inferred from homology"/>
<feature type="domain" description="Cation efflux protein transmembrane" evidence="8">
    <location>
        <begin position="113"/>
        <end position="243"/>
    </location>
</feature>
<dbReference type="InterPro" id="IPR050291">
    <property type="entry name" value="CDF_Transporter"/>
</dbReference>